<dbReference type="RefSeq" id="WP_344554025.1">
    <property type="nucleotide sequence ID" value="NZ_BAAANS010000028.1"/>
</dbReference>
<accession>A0ABN2X697</accession>
<protein>
    <submittedName>
        <fullName evidence="1">Uncharacterized protein</fullName>
    </submittedName>
</protein>
<evidence type="ECO:0000313" key="1">
    <source>
        <dbReference type="EMBL" id="GAA2105489.1"/>
    </source>
</evidence>
<name>A0ABN2X697_9ACTN</name>
<reference evidence="1 2" key="1">
    <citation type="journal article" date="2019" name="Int. J. Syst. Evol. Microbiol.">
        <title>The Global Catalogue of Microorganisms (GCM) 10K type strain sequencing project: providing services to taxonomists for standard genome sequencing and annotation.</title>
        <authorList>
            <consortium name="The Broad Institute Genomics Platform"/>
            <consortium name="The Broad Institute Genome Sequencing Center for Infectious Disease"/>
            <person name="Wu L."/>
            <person name="Ma J."/>
        </authorList>
    </citation>
    <scope>NUCLEOTIDE SEQUENCE [LARGE SCALE GENOMIC DNA]</scope>
    <source>
        <strain evidence="1 2">JCM 14559</strain>
    </source>
</reference>
<sequence length="92" mass="9156">MAALTIRVLPGPGSEAPRSLPETASIRLVARLPAGWRCVPVMTGEGFAVEVELPGPAPGPVPGPAPGPAPAVVIARAFAEAGLAGWRLGPCG</sequence>
<evidence type="ECO:0000313" key="2">
    <source>
        <dbReference type="Proteomes" id="UP001500897"/>
    </source>
</evidence>
<proteinExistence type="predicted"/>
<organism evidence="1 2">
    <name type="scientific">Kitasatospora saccharophila</name>
    <dbReference type="NCBI Taxonomy" id="407973"/>
    <lineage>
        <taxon>Bacteria</taxon>
        <taxon>Bacillati</taxon>
        <taxon>Actinomycetota</taxon>
        <taxon>Actinomycetes</taxon>
        <taxon>Kitasatosporales</taxon>
        <taxon>Streptomycetaceae</taxon>
        <taxon>Kitasatospora</taxon>
    </lineage>
</organism>
<dbReference type="Proteomes" id="UP001500897">
    <property type="component" value="Unassembled WGS sequence"/>
</dbReference>
<gene>
    <name evidence="1" type="ORF">GCM10009759_42640</name>
</gene>
<comment type="caution">
    <text evidence="1">The sequence shown here is derived from an EMBL/GenBank/DDBJ whole genome shotgun (WGS) entry which is preliminary data.</text>
</comment>
<dbReference type="EMBL" id="BAAANS010000028">
    <property type="protein sequence ID" value="GAA2105489.1"/>
    <property type="molecule type" value="Genomic_DNA"/>
</dbReference>
<keyword evidence="2" id="KW-1185">Reference proteome</keyword>